<feature type="transmembrane region" description="Helical" evidence="1">
    <location>
        <begin position="12"/>
        <end position="31"/>
    </location>
</feature>
<feature type="transmembrane region" description="Helical" evidence="1">
    <location>
        <begin position="162"/>
        <end position="182"/>
    </location>
</feature>
<organism evidence="2 3">
    <name type="scientific">Andreesenia angusta</name>
    <dbReference type="NCBI Taxonomy" id="39480"/>
    <lineage>
        <taxon>Bacteria</taxon>
        <taxon>Bacillati</taxon>
        <taxon>Bacillota</taxon>
        <taxon>Tissierellia</taxon>
        <taxon>Tissierellales</taxon>
        <taxon>Gottschalkiaceae</taxon>
        <taxon>Andreesenia</taxon>
    </lineage>
</organism>
<dbReference type="RefSeq" id="WP_071061364.1">
    <property type="nucleotide sequence ID" value="NZ_MKIE01000002.1"/>
</dbReference>
<feature type="transmembrane region" description="Helical" evidence="1">
    <location>
        <begin position="211"/>
        <end position="230"/>
    </location>
</feature>
<feature type="transmembrane region" description="Helical" evidence="1">
    <location>
        <begin position="118"/>
        <end position="141"/>
    </location>
</feature>
<sequence>MDYMQMANSIPMWIASGLAVFLVVIQAALFVKKSYNTGKEMGITEHQMKSAMRSSFITSIGPSLVILTGVLALLVTVGGPMAWMRLSFIGSVMFELMAVGAGTEAVGVKLGVDPVTNVAFASAVWTMILGSIGWIVVATLGADKMDKLQSKVSSKDPGIIKAISIAAMLGAFGSMVSGHLIAMNRNTVAALAGGLIMAVVTMFSEKDGFKWLKEWGFAVALFGGMLVAALV</sequence>
<reference evidence="2 3" key="1">
    <citation type="submission" date="2016-09" db="EMBL/GenBank/DDBJ databases">
        <title>Genome sequence of Eubacterium angustum.</title>
        <authorList>
            <person name="Poehlein A."/>
            <person name="Daniel R."/>
        </authorList>
    </citation>
    <scope>NUCLEOTIDE SEQUENCE [LARGE SCALE GENOMIC DNA]</scope>
    <source>
        <strain evidence="2 3">DSM 1989</strain>
    </source>
</reference>
<proteinExistence type="predicted"/>
<dbReference type="InterPro" id="IPR032479">
    <property type="entry name" value="DUF5058"/>
</dbReference>
<dbReference type="Proteomes" id="UP000180254">
    <property type="component" value="Unassembled WGS sequence"/>
</dbReference>
<gene>
    <name evidence="2" type="ORF">EUAN_04970</name>
</gene>
<keyword evidence="1" id="KW-1133">Transmembrane helix</keyword>
<accession>A0A1S1V7X5</accession>
<keyword evidence="3" id="KW-1185">Reference proteome</keyword>
<evidence type="ECO:0000256" key="1">
    <source>
        <dbReference type="SAM" id="Phobius"/>
    </source>
</evidence>
<dbReference type="STRING" id="39480.EUAN_04970"/>
<dbReference type="AlphaFoldDB" id="A0A1S1V7X5"/>
<protein>
    <recommendedName>
        <fullName evidence="4">DUF5058 domain-containing protein</fullName>
    </recommendedName>
</protein>
<dbReference type="EMBL" id="MKIE01000002">
    <property type="protein sequence ID" value="OHW62713.1"/>
    <property type="molecule type" value="Genomic_DNA"/>
</dbReference>
<dbReference type="Pfam" id="PF16481">
    <property type="entry name" value="DUF5058"/>
    <property type="match status" value="1"/>
</dbReference>
<keyword evidence="1" id="KW-0472">Membrane</keyword>
<name>A0A1S1V7X5_9FIRM</name>
<feature type="transmembrane region" description="Helical" evidence="1">
    <location>
        <begin position="56"/>
        <end position="83"/>
    </location>
</feature>
<comment type="caution">
    <text evidence="2">The sequence shown here is derived from an EMBL/GenBank/DDBJ whole genome shotgun (WGS) entry which is preliminary data.</text>
</comment>
<dbReference type="OrthoDB" id="86868at2"/>
<keyword evidence="1" id="KW-0812">Transmembrane</keyword>
<evidence type="ECO:0008006" key="4">
    <source>
        <dbReference type="Google" id="ProtNLM"/>
    </source>
</evidence>
<evidence type="ECO:0000313" key="2">
    <source>
        <dbReference type="EMBL" id="OHW62713.1"/>
    </source>
</evidence>
<evidence type="ECO:0000313" key="3">
    <source>
        <dbReference type="Proteomes" id="UP000180254"/>
    </source>
</evidence>
<feature type="transmembrane region" description="Helical" evidence="1">
    <location>
        <begin position="188"/>
        <end position="204"/>
    </location>
</feature>